<accession>A0A5E7FCL9</accession>
<dbReference type="PANTHER" id="PTHR42813">
    <property type="entry name" value="ZINC-TYPE ALCOHOL DEHYDROGENASE-LIKE"/>
    <property type="match status" value="1"/>
</dbReference>
<dbReference type="EMBL" id="CABVHW010000028">
    <property type="protein sequence ID" value="VVO37080.1"/>
    <property type="molecule type" value="Genomic_DNA"/>
</dbReference>
<keyword evidence="4" id="KW-0862">Zinc</keyword>
<comment type="cofactor">
    <cofactor evidence="1">
        <name>Zn(2+)</name>
        <dbReference type="ChEBI" id="CHEBI:29105"/>
    </cofactor>
</comment>
<dbReference type="Gene3D" id="3.90.180.10">
    <property type="entry name" value="Medium-chain alcohol dehydrogenases, catalytic domain"/>
    <property type="match status" value="1"/>
</dbReference>
<protein>
    <submittedName>
        <fullName evidence="7">Glutathione-independent formaldehyde dehydrogenase</fullName>
        <ecNumber evidence="7">1.2.1.46</ecNumber>
    </submittedName>
</protein>
<dbReference type="GO" id="GO:0018467">
    <property type="term" value="F:formaldehyde dehydrogenase (NAD+) activity"/>
    <property type="evidence" value="ECO:0007669"/>
    <property type="project" value="UniProtKB-EC"/>
</dbReference>
<dbReference type="SUPFAM" id="SSF50129">
    <property type="entry name" value="GroES-like"/>
    <property type="match status" value="1"/>
</dbReference>
<evidence type="ECO:0000259" key="6">
    <source>
        <dbReference type="Pfam" id="PF08240"/>
    </source>
</evidence>
<evidence type="ECO:0000313" key="7">
    <source>
        <dbReference type="EMBL" id="VVO37080.1"/>
    </source>
</evidence>
<feature type="domain" description="Alcohol dehydrogenase-like N-terminal" evidence="6">
    <location>
        <begin position="35"/>
        <end position="79"/>
    </location>
</feature>
<reference evidence="7 8" key="1">
    <citation type="submission" date="2019-09" db="EMBL/GenBank/DDBJ databases">
        <authorList>
            <person name="Chandra G."/>
            <person name="Truman W A."/>
        </authorList>
    </citation>
    <scope>NUCLEOTIDE SEQUENCE [LARGE SCALE GENOMIC DNA]</scope>
    <source>
        <strain evidence="7">PS710</strain>
    </source>
</reference>
<dbReference type="InterPro" id="IPR013154">
    <property type="entry name" value="ADH-like_N"/>
</dbReference>
<keyword evidence="3" id="KW-0479">Metal-binding</keyword>
<dbReference type="InterPro" id="IPR011032">
    <property type="entry name" value="GroES-like_sf"/>
</dbReference>
<keyword evidence="5" id="KW-0520">NAD</keyword>
<evidence type="ECO:0000313" key="8">
    <source>
        <dbReference type="Proteomes" id="UP000381093"/>
    </source>
</evidence>
<sequence length="90" mass="9732">MSGNRGVVYLGAGKVEVQTIPYPKMEDPRGKRIDHGVILRVVSTNICGSDQHMVRGRTTAQVGLVLGHEITGEVIEKGRPTASTPARPRQ</sequence>
<dbReference type="Pfam" id="PF08240">
    <property type="entry name" value="ADH_N"/>
    <property type="match status" value="1"/>
</dbReference>
<dbReference type="PANTHER" id="PTHR42813:SF3">
    <property type="entry name" value="GLUTATHIONE-INDEPENDENT FORMALDEHYDE DEHYDROGENASE"/>
    <property type="match status" value="1"/>
</dbReference>
<keyword evidence="7" id="KW-0560">Oxidoreductase</keyword>
<dbReference type="Proteomes" id="UP000381093">
    <property type="component" value="Unassembled WGS sequence"/>
</dbReference>
<dbReference type="EC" id="1.2.1.46" evidence="7"/>
<evidence type="ECO:0000256" key="4">
    <source>
        <dbReference type="ARBA" id="ARBA00022833"/>
    </source>
</evidence>
<dbReference type="GO" id="GO:0046872">
    <property type="term" value="F:metal ion binding"/>
    <property type="evidence" value="ECO:0007669"/>
    <property type="project" value="UniProtKB-KW"/>
</dbReference>
<evidence type="ECO:0000256" key="2">
    <source>
        <dbReference type="ARBA" id="ARBA00008072"/>
    </source>
</evidence>
<evidence type="ECO:0000256" key="1">
    <source>
        <dbReference type="ARBA" id="ARBA00001947"/>
    </source>
</evidence>
<evidence type="ECO:0000256" key="5">
    <source>
        <dbReference type="ARBA" id="ARBA00023027"/>
    </source>
</evidence>
<evidence type="ECO:0000256" key="3">
    <source>
        <dbReference type="ARBA" id="ARBA00022723"/>
    </source>
</evidence>
<gene>
    <name evidence="7" type="primary">fdhA_3</name>
    <name evidence="7" type="ORF">PS710_05510</name>
</gene>
<proteinExistence type="inferred from homology"/>
<organism evidence="7 8">
    <name type="scientific">Pseudomonas fluorescens</name>
    <dbReference type="NCBI Taxonomy" id="294"/>
    <lineage>
        <taxon>Bacteria</taxon>
        <taxon>Pseudomonadati</taxon>
        <taxon>Pseudomonadota</taxon>
        <taxon>Gammaproteobacteria</taxon>
        <taxon>Pseudomonadales</taxon>
        <taxon>Pseudomonadaceae</taxon>
        <taxon>Pseudomonas</taxon>
    </lineage>
</organism>
<dbReference type="AlphaFoldDB" id="A0A5E7FCL9"/>
<name>A0A5E7FCL9_PSEFL</name>
<comment type="similarity">
    <text evidence="2">Belongs to the zinc-containing alcohol dehydrogenase family.</text>
</comment>